<dbReference type="SUPFAM" id="SSF56436">
    <property type="entry name" value="C-type lectin-like"/>
    <property type="match status" value="1"/>
</dbReference>
<evidence type="ECO:0000256" key="1">
    <source>
        <dbReference type="ARBA" id="ARBA00004251"/>
    </source>
</evidence>
<feature type="domain" description="Sushi" evidence="23">
    <location>
        <begin position="1332"/>
        <end position="1395"/>
    </location>
</feature>
<dbReference type="InterPro" id="IPR016187">
    <property type="entry name" value="CTDL_fold"/>
</dbReference>
<dbReference type="SUPFAM" id="SSF57535">
    <property type="entry name" value="Complement control module/SCR domain"/>
    <property type="match status" value="21"/>
</dbReference>
<feature type="domain" description="Sushi" evidence="23">
    <location>
        <begin position="180"/>
        <end position="243"/>
    </location>
</feature>
<feature type="domain" description="Sushi" evidence="23">
    <location>
        <begin position="1140"/>
        <end position="1203"/>
    </location>
</feature>
<evidence type="ECO:0000256" key="12">
    <source>
        <dbReference type="ARBA" id="ARBA00022889"/>
    </source>
</evidence>
<evidence type="ECO:0000256" key="9">
    <source>
        <dbReference type="ARBA" id="ARBA00022734"/>
    </source>
</evidence>
<dbReference type="InterPro" id="IPR051277">
    <property type="entry name" value="SEZ6_CSMD_C4BPB_Regulators"/>
</dbReference>
<dbReference type="RefSeq" id="XP_026088861.1">
    <property type="nucleotide sequence ID" value="XM_026233076.1"/>
</dbReference>
<evidence type="ECO:0000256" key="15">
    <source>
        <dbReference type="ARBA" id="ARBA00023157"/>
    </source>
</evidence>
<dbReference type="FunFam" id="3.10.100.10:FF:000007">
    <property type="entry name" value="L-selectin"/>
    <property type="match status" value="1"/>
</dbReference>
<dbReference type="GO" id="GO:0007155">
    <property type="term" value="P:cell adhesion"/>
    <property type="evidence" value="ECO:0007669"/>
    <property type="project" value="UniProtKB-KW"/>
</dbReference>
<dbReference type="PROSITE" id="PS00615">
    <property type="entry name" value="C_TYPE_LECTIN_1"/>
    <property type="match status" value="1"/>
</dbReference>
<dbReference type="InterPro" id="IPR000742">
    <property type="entry name" value="EGF"/>
</dbReference>
<comment type="subcellular location">
    <subcellularLocation>
        <location evidence="1">Cell membrane</location>
        <topology evidence="1">Single-pass type I membrane protein</topology>
    </subcellularLocation>
</comment>
<feature type="disulfide bond" evidence="18">
    <location>
        <begin position="1238"/>
        <end position="1265"/>
    </location>
</feature>
<comment type="similarity">
    <text evidence="2">Belongs to the selectin/LECAM family.</text>
</comment>
<evidence type="ECO:0000256" key="8">
    <source>
        <dbReference type="ARBA" id="ARBA00022729"/>
    </source>
</evidence>
<dbReference type="Proteomes" id="UP000515129">
    <property type="component" value="Chromosome 45"/>
</dbReference>
<evidence type="ECO:0000259" key="21">
    <source>
        <dbReference type="PROSITE" id="PS50026"/>
    </source>
</evidence>
<feature type="disulfide bond" evidence="18">
    <location>
        <begin position="854"/>
        <end position="881"/>
    </location>
</feature>
<feature type="domain" description="Sushi" evidence="23">
    <location>
        <begin position="948"/>
        <end position="1011"/>
    </location>
</feature>
<feature type="disulfide bond" evidence="18">
    <location>
        <begin position="726"/>
        <end position="753"/>
    </location>
</feature>
<feature type="domain" description="Sushi" evidence="23">
    <location>
        <begin position="820"/>
        <end position="883"/>
    </location>
</feature>
<dbReference type="InterPro" id="IPR035976">
    <property type="entry name" value="Sushi/SCR/CCP_sf"/>
</dbReference>
<feature type="disulfide bond" evidence="18">
    <location>
        <begin position="342"/>
        <end position="369"/>
    </location>
</feature>
<keyword evidence="6 19" id="KW-0812">Transmembrane</keyword>
<feature type="disulfide bond" evidence="18">
    <location>
        <begin position="470"/>
        <end position="497"/>
    </location>
</feature>
<evidence type="ECO:0000313" key="25">
    <source>
        <dbReference type="RefSeq" id="XP_026088861.1"/>
    </source>
</evidence>
<evidence type="ECO:0000256" key="19">
    <source>
        <dbReference type="SAM" id="Phobius"/>
    </source>
</evidence>
<feature type="domain" description="Sushi" evidence="23">
    <location>
        <begin position="372"/>
        <end position="435"/>
    </location>
</feature>
<feature type="domain" description="EGF-like" evidence="21">
    <location>
        <begin position="140"/>
        <end position="177"/>
    </location>
</feature>
<feature type="chain" id="PRO_5027552206" evidence="20">
    <location>
        <begin position="23"/>
        <end position="1583"/>
    </location>
</feature>
<name>A0A6P6LZB8_CARAU</name>
<feature type="disulfide bond" evidence="17">
    <location>
        <begin position="167"/>
        <end position="176"/>
    </location>
</feature>
<evidence type="ECO:0000259" key="22">
    <source>
        <dbReference type="PROSITE" id="PS50041"/>
    </source>
</evidence>
<reference evidence="25" key="1">
    <citation type="submission" date="2025-08" db="UniProtKB">
        <authorList>
            <consortium name="RefSeq"/>
        </authorList>
    </citation>
    <scope>IDENTIFICATION</scope>
    <source>
        <strain evidence="25">Wakin</strain>
        <tissue evidence="25">Muscle</tissue>
    </source>
</reference>
<evidence type="ECO:0000256" key="6">
    <source>
        <dbReference type="ARBA" id="ARBA00022692"/>
    </source>
</evidence>
<dbReference type="GeneID" id="113062967"/>
<feature type="domain" description="Sushi" evidence="23">
    <location>
        <begin position="244"/>
        <end position="307"/>
    </location>
</feature>
<keyword evidence="7" id="KW-0479">Metal-binding</keyword>
<dbReference type="PROSITE" id="PS01186">
    <property type="entry name" value="EGF_2"/>
    <property type="match status" value="1"/>
</dbReference>
<feature type="domain" description="Sushi" evidence="23">
    <location>
        <begin position="628"/>
        <end position="691"/>
    </location>
</feature>
<keyword evidence="3" id="KW-1003">Cell membrane</keyword>
<dbReference type="FunFam" id="2.10.70.10:FF:000001">
    <property type="entry name" value="Selectin P"/>
    <property type="match status" value="19"/>
</dbReference>
<feature type="domain" description="Sushi" evidence="23">
    <location>
        <begin position="308"/>
        <end position="371"/>
    </location>
</feature>
<keyword evidence="4 17" id="KW-0245">EGF-like domain</keyword>
<organism evidence="24 25">
    <name type="scientific">Carassius auratus</name>
    <name type="common">Goldfish</name>
    <dbReference type="NCBI Taxonomy" id="7957"/>
    <lineage>
        <taxon>Eukaryota</taxon>
        <taxon>Metazoa</taxon>
        <taxon>Chordata</taxon>
        <taxon>Craniata</taxon>
        <taxon>Vertebrata</taxon>
        <taxon>Euteleostomi</taxon>
        <taxon>Actinopterygii</taxon>
        <taxon>Neopterygii</taxon>
        <taxon>Teleostei</taxon>
        <taxon>Ostariophysi</taxon>
        <taxon>Cypriniformes</taxon>
        <taxon>Cyprinidae</taxon>
        <taxon>Cyprininae</taxon>
        <taxon>Carassius</taxon>
    </lineage>
</organism>
<dbReference type="GO" id="GO:0046872">
    <property type="term" value="F:metal ion binding"/>
    <property type="evidence" value="ECO:0007669"/>
    <property type="project" value="UniProtKB-KW"/>
</dbReference>
<dbReference type="GO" id="GO:0005886">
    <property type="term" value="C:plasma membrane"/>
    <property type="evidence" value="ECO:0007669"/>
    <property type="project" value="UniProtKB-SubCell"/>
</dbReference>
<dbReference type="PROSITE" id="PS50026">
    <property type="entry name" value="EGF_3"/>
    <property type="match status" value="1"/>
</dbReference>
<evidence type="ECO:0000256" key="2">
    <source>
        <dbReference type="ARBA" id="ARBA00007360"/>
    </source>
</evidence>
<dbReference type="PANTHER" id="PTHR45656">
    <property type="entry name" value="PROTEIN CBR-CLEC-78"/>
    <property type="match status" value="1"/>
</dbReference>
<feature type="domain" description="Sushi" evidence="23">
    <location>
        <begin position="1396"/>
        <end position="1454"/>
    </location>
</feature>
<evidence type="ECO:0000256" key="13">
    <source>
        <dbReference type="ARBA" id="ARBA00022989"/>
    </source>
</evidence>
<dbReference type="Pfam" id="PF00059">
    <property type="entry name" value="Lectin_C"/>
    <property type="match status" value="1"/>
</dbReference>
<dbReference type="InterPro" id="IPR018378">
    <property type="entry name" value="C-type_lectin_CS"/>
</dbReference>
<evidence type="ECO:0000256" key="20">
    <source>
        <dbReference type="SAM" id="SignalP"/>
    </source>
</evidence>
<dbReference type="Pfam" id="PF00084">
    <property type="entry name" value="Sushi"/>
    <property type="match status" value="21"/>
</dbReference>
<keyword evidence="12" id="KW-0130">Cell adhesion</keyword>
<dbReference type="OrthoDB" id="406096at2759"/>
<feature type="disulfide bond" evidence="18">
    <location>
        <begin position="1110"/>
        <end position="1137"/>
    </location>
</feature>
<evidence type="ECO:0000256" key="3">
    <source>
        <dbReference type="ARBA" id="ARBA00022475"/>
    </source>
</evidence>
<keyword evidence="24" id="KW-1185">Reference proteome</keyword>
<feature type="domain" description="Sushi" evidence="23">
    <location>
        <begin position="1012"/>
        <end position="1075"/>
    </location>
</feature>
<feature type="domain" description="Sushi" evidence="23">
    <location>
        <begin position="1204"/>
        <end position="1267"/>
    </location>
</feature>
<keyword evidence="8 20" id="KW-0732">Signal</keyword>
<evidence type="ECO:0000256" key="5">
    <source>
        <dbReference type="ARBA" id="ARBA00022659"/>
    </source>
</evidence>
<feature type="signal peptide" evidence="20">
    <location>
        <begin position="1"/>
        <end position="22"/>
    </location>
</feature>
<feature type="domain" description="Sushi" evidence="23">
    <location>
        <begin position="564"/>
        <end position="627"/>
    </location>
</feature>
<evidence type="ECO:0000256" key="14">
    <source>
        <dbReference type="ARBA" id="ARBA00023136"/>
    </source>
</evidence>
<feature type="domain" description="Sushi" evidence="23">
    <location>
        <begin position="1455"/>
        <end position="1516"/>
    </location>
</feature>
<evidence type="ECO:0000313" key="24">
    <source>
        <dbReference type="Proteomes" id="UP000515129"/>
    </source>
</evidence>
<dbReference type="InterPro" id="IPR033991">
    <property type="entry name" value="Selectin_CTLD"/>
</dbReference>
<dbReference type="InterPro" id="IPR001304">
    <property type="entry name" value="C-type_lectin-like"/>
</dbReference>
<dbReference type="PROSITE" id="PS50041">
    <property type="entry name" value="C_TYPE_LECTIN_2"/>
    <property type="match status" value="1"/>
</dbReference>
<sequence length="1583" mass="178197">MGIFYKVVLISLVLNIWRGAEGWSYHSSTNTMNWESARHWCKQHYTDMVAIQNKDEIYHLNSILPKVSGYYWIGIRKINGIWTWVGTNKMLTKEAENWAKNEPNNGRNNEDCVEIYIKRGKDEGKWNDESCLKKKTALCYTASCKDDSCVSGRGECVETINSHKCTCLGGFYGDRCEHVVKCKSEDITAPDHARVQCSHPHKNFSYDSQCEYFCGEGYELKGSRTTRCTSSTEWSNKPPTCELVQCPELTSPQEGQMQCQHPMGRFSYQSTCEFMCKEGHTLRNSSSSTLFCGATGHWNDSQPTCEIVKCKQEDITPPDHARVQCSHPHKNFSYDSQCVYSCEEGYELNGSRTTRCTSSTEWSNKPPTCELVQCPELTKPQEGQMQCQHPMGRFSYQSTCEFMCKEGHTLQNSSSSTLFCGATGRWNDSQPSCEIVKCKQEDITPPDHASVQCSHPHKNFSYDSQCEYFCEEGYELKGSRKTRCTSSTEWSNKPPTCELVQCPELTKPQEGQMQCLHPMGRFSYQSTCEFMCKEGHTLQNSSSSTLFCGATGRWNDSQPTCEIVKCKQEDINAPDHASVQCSHPHKNFSYDSQCVYSCEDGYELKGSRTTRCTSSTEWSNKLPTCELVQCPELTKPQEGQMQCLHPMGRFSYQSTCEFMCKEGHTLQNSSSSTLFCGATGHWNDSQPTCEIVKCKQEDITPTDHARVQCSHPHKNFSYDSQCVYSCEEGYELKGSSATRCTSSTEWSNKPPTCEPVQCPELTKPQEGQMQCQHPMGQFSYQSTCEFMCKEGHTLRNSSSSTLFCGATGHWNDTQPSCEIVKCKSEDITTPDHASVQCSHPHKNFSYDSQCVYSCEEGYELKGSRKTRCTSSTEWSNKPPTCELVQCPELTSPQEGQMQCQHPMGQFSYQSTCEFMCKEGHTLRNSSSSTLFCGATGRWNDSQPSCEIVKCKQEDITPPDHARVQCSHPHKNFSYDSQCEYFCEEGYELKGSRKTRCTSSTEWSNKPPTCELVQCPELTKPQEGQMQCLHPMGRFSYQSTCEFMCKEGHTLRNSSSSTLFCGATGHWNDSQPTCEIVKCKQEDITPPDHARVQCSHPHKNFSYDSQCEYFCEEGYELKGSKTTRCTSSTEWSNKPPTCEPVQCPELTKPQEGQMQCLHPMGQFSYQSTCEFMCKEGHTLRNSSSSTLFCGATGHWNDSQPTCEIVKCKSEDITTPDHASVQCSHPHKNFSYDSECEYFCEEGYELKGSRTTRCTSSTEWSNKPPTCELVQCPELTKPQEGQMQCQHPMGRFSYQSTCEFMCKEGHTLQNSSSSTLFCGATGHWNDTQPSCEIIKCKQEDITPPDHASVQCSHPHKNFSYDSQCVYSCEEGYELKGSRTTRCTSSTEWSSKPPTCQIIHCPALDSPVNGEQNCTSCFNYGSKCSLSCFEGFQLQGASEISCTKTAKWSQEPPHCEAMVCPQLHEPINGHINCSSEESTFNTVCIFSCHEGHQLEDHSNEIVMCNYNGSWSGEVAVCQASPDPSASPFEVTEVTLGVGGAVGASILGFVLWILKRLRRKASNFDLNSTSDTEDPPQFYKNSVDSLI</sequence>
<proteinExistence type="inferred from homology"/>
<dbReference type="SMART" id="SM00032">
    <property type="entry name" value="CCP"/>
    <property type="match status" value="21"/>
</dbReference>
<feature type="domain" description="Sushi" evidence="23">
    <location>
        <begin position="692"/>
        <end position="755"/>
    </location>
</feature>
<feature type="disulfide bond" evidence="18">
    <location>
        <begin position="214"/>
        <end position="241"/>
    </location>
</feature>
<feature type="transmembrane region" description="Helical" evidence="19">
    <location>
        <begin position="1530"/>
        <end position="1550"/>
    </location>
</feature>
<keyword evidence="14 19" id="KW-0472">Membrane</keyword>
<evidence type="ECO:0000256" key="4">
    <source>
        <dbReference type="ARBA" id="ARBA00022536"/>
    </source>
</evidence>
<feature type="domain" description="Sushi" evidence="23">
    <location>
        <begin position="436"/>
        <end position="499"/>
    </location>
</feature>
<protein>
    <submittedName>
        <fullName evidence="25">Sushi, von Willebrand factor type A, EGF and pentraxin domain-containing protein 1 isoform X1</fullName>
    </submittedName>
</protein>
<dbReference type="PROSITE" id="PS50923">
    <property type="entry name" value="SUSHI"/>
    <property type="match status" value="21"/>
</dbReference>
<feature type="disulfide bond" evidence="18">
    <location>
        <begin position="1366"/>
        <end position="1393"/>
    </location>
</feature>
<evidence type="ECO:0000259" key="23">
    <source>
        <dbReference type="PROSITE" id="PS50923"/>
    </source>
</evidence>
<dbReference type="Gene3D" id="3.10.100.10">
    <property type="entry name" value="Mannose-Binding Protein A, subunit A"/>
    <property type="match status" value="1"/>
</dbReference>
<accession>A0A6P6LZB8</accession>
<keyword evidence="16" id="KW-0325">Glycoprotein</keyword>
<keyword evidence="11" id="KW-0106">Calcium</keyword>
<dbReference type="CDD" id="cd03592">
    <property type="entry name" value="CLECT_selectins_like"/>
    <property type="match status" value="1"/>
</dbReference>
<evidence type="ECO:0000256" key="7">
    <source>
        <dbReference type="ARBA" id="ARBA00022723"/>
    </source>
</evidence>
<feature type="disulfide bond" evidence="18">
    <location>
        <begin position="1425"/>
        <end position="1452"/>
    </location>
</feature>
<comment type="caution">
    <text evidence="17">Lacks conserved residue(s) required for the propagation of feature annotation.</text>
</comment>
<dbReference type="PANTHER" id="PTHR45656:SF4">
    <property type="entry name" value="PROTEIN CBR-CLEC-78"/>
    <property type="match status" value="1"/>
</dbReference>
<dbReference type="InterPro" id="IPR000436">
    <property type="entry name" value="Sushi_SCR_CCP_dom"/>
</dbReference>
<dbReference type="InterPro" id="IPR002396">
    <property type="entry name" value="Selectin_superfamily"/>
</dbReference>
<feature type="domain" description="Sushi" evidence="23">
    <location>
        <begin position="884"/>
        <end position="947"/>
    </location>
</feature>
<evidence type="ECO:0000256" key="18">
    <source>
        <dbReference type="PROSITE-ProRule" id="PRU00302"/>
    </source>
</evidence>
<feature type="domain" description="Sushi" evidence="23">
    <location>
        <begin position="500"/>
        <end position="563"/>
    </location>
</feature>
<dbReference type="CDD" id="cd00033">
    <property type="entry name" value="CCP"/>
    <property type="match status" value="21"/>
</dbReference>
<feature type="domain" description="Sushi" evidence="23">
    <location>
        <begin position="756"/>
        <end position="819"/>
    </location>
</feature>
<feature type="disulfide bond" evidence="18">
    <location>
        <begin position="598"/>
        <end position="625"/>
    </location>
</feature>
<keyword evidence="13 19" id="KW-1133">Transmembrane helix</keyword>
<feature type="domain" description="Sushi" evidence="23">
    <location>
        <begin position="1076"/>
        <end position="1139"/>
    </location>
</feature>
<dbReference type="PROSITE" id="PS00022">
    <property type="entry name" value="EGF_1"/>
    <property type="match status" value="1"/>
</dbReference>
<keyword evidence="5 18" id="KW-0768">Sushi</keyword>
<keyword evidence="15 17" id="KW-1015">Disulfide bond</keyword>
<dbReference type="SMART" id="SM00034">
    <property type="entry name" value="CLECT"/>
    <property type="match status" value="1"/>
</dbReference>
<evidence type="ECO:0000256" key="16">
    <source>
        <dbReference type="ARBA" id="ARBA00023180"/>
    </source>
</evidence>
<gene>
    <name evidence="25" type="primary">LOC113062967</name>
</gene>
<evidence type="ECO:0000256" key="11">
    <source>
        <dbReference type="ARBA" id="ARBA00022837"/>
    </source>
</evidence>
<dbReference type="Gene3D" id="2.10.70.10">
    <property type="entry name" value="Complement Module, domain 1"/>
    <property type="match status" value="21"/>
</dbReference>
<keyword evidence="10" id="KW-0677">Repeat</keyword>
<keyword evidence="9" id="KW-0430">Lectin</keyword>
<evidence type="ECO:0000256" key="17">
    <source>
        <dbReference type="PROSITE-ProRule" id="PRU00076"/>
    </source>
</evidence>
<dbReference type="GO" id="GO:0030246">
    <property type="term" value="F:carbohydrate binding"/>
    <property type="evidence" value="ECO:0007669"/>
    <property type="project" value="UniProtKB-KW"/>
</dbReference>
<feature type="disulfide bond" evidence="18">
    <location>
        <begin position="982"/>
        <end position="1009"/>
    </location>
</feature>
<dbReference type="KEGG" id="caua:113062967"/>
<feature type="domain" description="Sushi" evidence="23">
    <location>
        <begin position="1268"/>
        <end position="1331"/>
    </location>
</feature>
<evidence type="ECO:0000256" key="10">
    <source>
        <dbReference type="ARBA" id="ARBA00022737"/>
    </source>
</evidence>
<dbReference type="InterPro" id="IPR016186">
    <property type="entry name" value="C-type_lectin-like/link_sf"/>
</dbReference>
<feature type="domain" description="C-type lectin" evidence="22">
    <location>
        <begin position="20"/>
        <end position="140"/>
    </location>
</feature>
<dbReference type="PRINTS" id="PR00343">
    <property type="entry name" value="SELECTIN"/>
</dbReference>